<feature type="transmembrane region" description="Helical" evidence="8">
    <location>
        <begin position="147"/>
        <end position="168"/>
    </location>
</feature>
<feature type="domain" description="Pycsar effector protein" evidence="9">
    <location>
        <begin position="15"/>
        <end position="167"/>
    </location>
</feature>
<proteinExistence type="predicted"/>
<dbReference type="EMBL" id="FPJO01000007">
    <property type="protein sequence ID" value="SFX85573.1"/>
    <property type="molecule type" value="Genomic_DNA"/>
</dbReference>
<evidence type="ECO:0000256" key="6">
    <source>
        <dbReference type="ARBA" id="ARBA00023118"/>
    </source>
</evidence>
<gene>
    <name evidence="10" type="ORF">SAMN02787144_100744</name>
</gene>
<evidence type="ECO:0000259" key="9">
    <source>
        <dbReference type="Pfam" id="PF18967"/>
    </source>
</evidence>
<keyword evidence="2" id="KW-1003">Cell membrane</keyword>
<sequence>MTDRPPVRNTDAGTRLLLDLRSEIARADSKASVLVAALGMTAGVISGWLAGSEWRPSALSAPGTALWWTGTGGLATALLSMLMAVLPRYRGSTWVPGDPLTYFGDIRRAARQNRIPEALDATESARTTALVTALTETSRIAVCKHQWIRAGLLAYSIGTFLLPASLLLG</sequence>
<dbReference type="GO" id="GO:0051607">
    <property type="term" value="P:defense response to virus"/>
    <property type="evidence" value="ECO:0007669"/>
    <property type="project" value="UniProtKB-KW"/>
</dbReference>
<keyword evidence="7 8" id="KW-0472">Membrane</keyword>
<evidence type="ECO:0000313" key="11">
    <source>
        <dbReference type="Proteomes" id="UP000181909"/>
    </source>
</evidence>
<dbReference type="STRING" id="1893.SAMN02787144_100744"/>
<reference evidence="10 11" key="1">
    <citation type="submission" date="2016-11" db="EMBL/GenBank/DDBJ databases">
        <authorList>
            <person name="Jaros S."/>
            <person name="Januszkiewicz K."/>
            <person name="Wedrychowicz H."/>
        </authorList>
    </citation>
    <scope>NUCLEOTIDE SEQUENCE [LARGE SCALE GENOMIC DNA]</scope>
    <source>
        <strain evidence="10 11">OK807</strain>
    </source>
</reference>
<evidence type="ECO:0000313" key="10">
    <source>
        <dbReference type="EMBL" id="SFX85573.1"/>
    </source>
</evidence>
<dbReference type="AlphaFoldDB" id="A0A1K2AIK6"/>
<comment type="subcellular location">
    <subcellularLocation>
        <location evidence="1">Cell membrane</location>
    </subcellularLocation>
</comment>
<evidence type="ECO:0000256" key="5">
    <source>
        <dbReference type="ARBA" id="ARBA00022989"/>
    </source>
</evidence>
<feature type="transmembrane region" description="Helical" evidence="8">
    <location>
        <begin position="31"/>
        <end position="50"/>
    </location>
</feature>
<accession>A0A1K2AIK6</accession>
<dbReference type="InterPro" id="IPR043760">
    <property type="entry name" value="PycTM_dom"/>
</dbReference>
<evidence type="ECO:0000256" key="2">
    <source>
        <dbReference type="ARBA" id="ARBA00022475"/>
    </source>
</evidence>
<dbReference type="GO" id="GO:0000166">
    <property type="term" value="F:nucleotide binding"/>
    <property type="evidence" value="ECO:0007669"/>
    <property type="project" value="UniProtKB-KW"/>
</dbReference>
<keyword evidence="3 8" id="KW-0812">Transmembrane</keyword>
<keyword evidence="5 8" id="KW-1133">Transmembrane helix</keyword>
<dbReference type="Pfam" id="PF18967">
    <property type="entry name" value="PycTM"/>
    <property type="match status" value="1"/>
</dbReference>
<keyword evidence="6" id="KW-0051">Antiviral defense</keyword>
<dbReference type="GO" id="GO:0005886">
    <property type="term" value="C:plasma membrane"/>
    <property type="evidence" value="ECO:0007669"/>
    <property type="project" value="UniProtKB-SubCell"/>
</dbReference>
<dbReference type="RefSeq" id="WP_072485555.1">
    <property type="nucleotide sequence ID" value="NZ_CP108276.1"/>
</dbReference>
<protein>
    <recommendedName>
        <fullName evidence="9">Pycsar effector protein domain-containing protein</fullName>
    </recommendedName>
</protein>
<evidence type="ECO:0000256" key="3">
    <source>
        <dbReference type="ARBA" id="ARBA00022692"/>
    </source>
</evidence>
<dbReference type="OrthoDB" id="4320081at2"/>
<feature type="transmembrane region" description="Helical" evidence="8">
    <location>
        <begin position="65"/>
        <end position="86"/>
    </location>
</feature>
<evidence type="ECO:0000256" key="7">
    <source>
        <dbReference type="ARBA" id="ARBA00023136"/>
    </source>
</evidence>
<evidence type="ECO:0000256" key="4">
    <source>
        <dbReference type="ARBA" id="ARBA00022741"/>
    </source>
</evidence>
<evidence type="ECO:0000256" key="8">
    <source>
        <dbReference type="SAM" id="Phobius"/>
    </source>
</evidence>
<organism evidence="10 11">
    <name type="scientific">Streptomyces atratus</name>
    <dbReference type="NCBI Taxonomy" id="1893"/>
    <lineage>
        <taxon>Bacteria</taxon>
        <taxon>Bacillati</taxon>
        <taxon>Actinomycetota</taxon>
        <taxon>Actinomycetes</taxon>
        <taxon>Kitasatosporales</taxon>
        <taxon>Streptomycetaceae</taxon>
        <taxon>Streptomyces</taxon>
    </lineage>
</organism>
<keyword evidence="4" id="KW-0547">Nucleotide-binding</keyword>
<evidence type="ECO:0000256" key="1">
    <source>
        <dbReference type="ARBA" id="ARBA00004236"/>
    </source>
</evidence>
<name>A0A1K2AIK6_STRAR</name>
<dbReference type="Proteomes" id="UP000181909">
    <property type="component" value="Unassembled WGS sequence"/>
</dbReference>